<dbReference type="InterPro" id="IPR004715">
    <property type="entry name" value="PTS_IIA_fruc"/>
</dbReference>
<evidence type="ECO:0000256" key="9">
    <source>
        <dbReference type="ARBA" id="ARBA00022989"/>
    </source>
</evidence>
<gene>
    <name evidence="17" type="ORF">DC28_14485</name>
</gene>
<keyword evidence="4" id="KW-0597">Phosphoprotein</keyword>
<dbReference type="GO" id="GO:1902600">
    <property type="term" value="P:proton transmembrane transport"/>
    <property type="evidence" value="ECO:0007669"/>
    <property type="project" value="InterPro"/>
</dbReference>
<keyword evidence="3" id="KW-0050">Antiport</keyword>
<evidence type="ECO:0000256" key="1">
    <source>
        <dbReference type="ARBA" id="ARBA00004141"/>
    </source>
</evidence>
<dbReference type="NCBIfam" id="TIGR00848">
    <property type="entry name" value="fruA"/>
    <property type="match status" value="1"/>
</dbReference>
<evidence type="ECO:0000256" key="14">
    <source>
        <dbReference type="SAM" id="Phobius"/>
    </source>
</evidence>
<evidence type="ECO:0000313" key="18">
    <source>
        <dbReference type="Proteomes" id="UP000029692"/>
    </source>
</evidence>
<feature type="transmembrane region" description="Helical" evidence="14">
    <location>
        <begin position="302"/>
        <end position="330"/>
    </location>
</feature>
<feature type="transmembrane region" description="Helical" evidence="14">
    <location>
        <begin position="375"/>
        <end position="394"/>
    </location>
</feature>
<dbReference type="STRING" id="1480694.DC28_14485"/>
<dbReference type="Pfam" id="PF00999">
    <property type="entry name" value="Na_H_Exchanger"/>
    <property type="match status" value="1"/>
</dbReference>
<feature type="transmembrane region" description="Helical" evidence="14">
    <location>
        <begin position="183"/>
        <end position="202"/>
    </location>
</feature>
<sequence>MKYFRGFLILCVLGLAMVLLSPSVFASTQGSQAATEELPVQSSSLTHQMTELVIQLAILLFATWIGGKAAKLLHLPGVVGQILSGIIIGPFLLGGISLPGFPEGLFPVVSGPIPVSPLLYSISTLAAIILLFISGLETDLSLFLRYALKGGIIGIGGVIVSLVSGAAVASVFMAVPITDPRALFMGSLSVATSVGITATILSEKRKIDSPEGTVILSAAVIDDILGIIILAIVLGIASFFGVSHGTQAAQPQAGQGSLVWNILWIALRAIGVWLVVTILGLRYSRQLGRFLKITFKDRSTMTVMAFGLALLLAGLFEQVGLSMIIGAYIMGLSLSNTDLTYVIQSRLKTLHDFFVPIFFALSGMMINLEAIAHWNVLLFGFVFTLVAIAAKLLGSGLPSLFMNFTLTGAVRIGWGMVPRGEVALIIASIGVTSGIIGESVFGVALLMTIATTIIAPMALNRALKIKKPSQRKITETSERTETTVNFQTPEFADLLVSKFLGEIEKEGFFVNKMDHGEDMYQLRKDTVFITLTVDPSGEARFISEEQHIGLFQTALYESLLSISDAAAEMKKRFKPKEMAQSISAQGTSSGKPGFDMTPYLDPKLIKLRLEARDKEGVIQELIDLFIAQGQVQNEQEVLSDVLEREKSMSTGMQNGIAIPHAKTKGVQTMQVAIGFIPEGIDFTSLDGKPSQLFFMILSPKQGYGPHLQLLAAIAGSLNTETIRTALLNAETGYEVIRILQNPGGIGHEQ</sequence>
<evidence type="ECO:0000256" key="12">
    <source>
        <dbReference type="ARBA" id="ARBA00023136"/>
    </source>
</evidence>
<keyword evidence="7" id="KW-0598">Phosphotransferase system</keyword>
<keyword evidence="6" id="KW-0808">Transferase</keyword>
<feature type="transmembrane region" description="Helical" evidence="14">
    <location>
        <begin position="440"/>
        <end position="463"/>
    </location>
</feature>
<proteinExistence type="predicted"/>
<dbReference type="PANTHER" id="PTHR43562:SF3">
    <property type="entry name" value="SODIUM ION_PROTON EXCHANGER (EUROFUNG)"/>
    <property type="match status" value="1"/>
</dbReference>
<keyword evidence="11" id="KW-0406">Ion transport</keyword>
<keyword evidence="18" id="KW-1185">Reference proteome</keyword>
<name>A0A098QS56_9SPIO</name>
<keyword evidence="10" id="KW-0915">Sodium</keyword>
<dbReference type="eggNOG" id="COG1762">
    <property type="taxonomic scope" value="Bacteria"/>
</dbReference>
<keyword evidence="15" id="KW-0732">Signal</keyword>
<dbReference type="GO" id="GO:0015297">
    <property type="term" value="F:antiporter activity"/>
    <property type="evidence" value="ECO:0007669"/>
    <property type="project" value="UniProtKB-KW"/>
</dbReference>
<feature type="transmembrane region" description="Helical" evidence="14">
    <location>
        <begin position="152"/>
        <end position="177"/>
    </location>
</feature>
<dbReference type="RefSeq" id="WP_081942231.1">
    <property type="nucleotide sequence ID" value="NZ_JNUP01000072.1"/>
</dbReference>
<feature type="transmembrane region" description="Helical" evidence="14">
    <location>
        <begin position="262"/>
        <end position="281"/>
    </location>
</feature>
<evidence type="ECO:0000259" key="16">
    <source>
        <dbReference type="PROSITE" id="PS51094"/>
    </source>
</evidence>
<keyword evidence="8 14" id="KW-0812">Transmembrane</keyword>
<dbReference type="EMBL" id="JNUP01000072">
    <property type="protein sequence ID" value="KGE70710.1"/>
    <property type="molecule type" value="Genomic_DNA"/>
</dbReference>
<dbReference type="Pfam" id="PF00359">
    <property type="entry name" value="PTS_EIIA_2"/>
    <property type="match status" value="1"/>
</dbReference>
<evidence type="ECO:0000313" key="17">
    <source>
        <dbReference type="EMBL" id="KGE70710.1"/>
    </source>
</evidence>
<evidence type="ECO:0000256" key="6">
    <source>
        <dbReference type="ARBA" id="ARBA00022679"/>
    </source>
</evidence>
<evidence type="ECO:0000256" key="8">
    <source>
        <dbReference type="ARBA" id="ARBA00022692"/>
    </source>
</evidence>
<protein>
    <recommendedName>
        <fullName evidence="16">PTS EIIA type-2 domain-containing protein</fullName>
    </recommendedName>
</protein>
<dbReference type="AlphaFoldDB" id="A0A098QS56"/>
<dbReference type="Gene3D" id="1.20.1530.20">
    <property type="match status" value="1"/>
</dbReference>
<comment type="caution">
    <text evidence="17">The sequence shown here is derived from an EMBL/GenBank/DDBJ whole genome shotgun (WGS) entry which is preliminary data.</text>
</comment>
<dbReference type="CDD" id="cd00211">
    <property type="entry name" value="PTS_IIA_fru"/>
    <property type="match status" value="1"/>
</dbReference>
<dbReference type="Proteomes" id="UP000029692">
    <property type="component" value="Unassembled WGS sequence"/>
</dbReference>
<dbReference type="InterPro" id="IPR038770">
    <property type="entry name" value="Na+/solute_symporter_sf"/>
</dbReference>
<reference evidence="17 18" key="1">
    <citation type="submission" date="2014-05" db="EMBL/GenBank/DDBJ databases">
        <title>De novo Genome Sequence of Spirocheata sp.</title>
        <authorList>
            <person name="Shivani Y."/>
            <person name="Subhash Y."/>
            <person name="Tushar L."/>
            <person name="Sasikala C."/>
            <person name="Ramana C.V."/>
        </authorList>
    </citation>
    <scope>NUCLEOTIDE SEQUENCE [LARGE SCALE GENOMIC DNA]</scope>
    <source>
        <strain evidence="17 18">JC230</strain>
    </source>
</reference>
<feature type="transmembrane region" description="Helical" evidence="14">
    <location>
        <begin position="49"/>
        <end position="66"/>
    </location>
</feature>
<dbReference type="GO" id="GO:0016020">
    <property type="term" value="C:membrane"/>
    <property type="evidence" value="ECO:0007669"/>
    <property type="project" value="UniProtKB-SubCell"/>
</dbReference>
<dbReference type="GO" id="GO:0008982">
    <property type="term" value="F:protein-N(PI)-phosphohistidine-sugar phosphotransferase activity"/>
    <property type="evidence" value="ECO:0007669"/>
    <property type="project" value="InterPro"/>
</dbReference>
<keyword evidence="13" id="KW-0739">Sodium transport</keyword>
<comment type="subcellular location">
    <subcellularLocation>
        <location evidence="1">Membrane</location>
        <topology evidence="1">Multi-pass membrane protein</topology>
    </subcellularLocation>
</comment>
<evidence type="ECO:0000256" key="3">
    <source>
        <dbReference type="ARBA" id="ARBA00022449"/>
    </source>
</evidence>
<evidence type="ECO:0000256" key="15">
    <source>
        <dbReference type="SAM" id="SignalP"/>
    </source>
</evidence>
<evidence type="ECO:0000256" key="5">
    <source>
        <dbReference type="ARBA" id="ARBA00022597"/>
    </source>
</evidence>
<feature type="transmembrane region" description="Helical" evidence="14">
    <location>
        <begin position="78"/>
        <end position="98"/>
    </location>
</feature>
<evidence type="ECO:0000256" key="4">
    <source>
        <dbReference type="ARBA" id="ARBA00022553"/>
    </source>
</evidence>
<dbReference type="GO" id="GO:0009401">
    <property type="term" value="P:phosphoenolpyruvate-dependent sugar phosphotransferase system"/>
    <property type="evidence" value="ECO:0007669"/>
    <property type="project" value="UniProtKB-KW"/>
</dbReference>
<dbReference type="InterPro" id="IPR002178">
    <property type="entry name" value="PTS_EIIA_type-2_dom"/>
</dbReference>
<evidence type="ECO:0000256" key="11">
    <source>
        <dbReference type="ARBA" id="ARBA00023065"/>
    </source>
</evidence>
<feature type="transmembrane region" description="Helical" evidence="14">
    <location>
        <begin position="214"/>
        <end position="242"/>
    </location>
</feature>
<evidence type="ECO:0000256" key="2">
    <source>
        <dbReference type="ARBA" id="ARBA00022448"/>
    </source>
</evidence>
<dbReference type="InterPro" id="IPR006153">
    <property type="entry name" value="Cation/H_exchanger_TM"/>
</dbReference>
<feature type="transmembrane region" description="Helical" evidence="14">
    <location>
        <begin position="118"/>
        <end position="140"/>
    </location>
</feature>
<organism evidence="17 18">
    <name type="scientific">Spirochaeta lutea</name>
    <dbReference type="NCBI Taxonomy" id="1480694"/>
    <lineage>
        <taxon>Bacteria</taxon>
        <taxon>Pseudomonadati</taxon>
        <taxon>Spirochaetota</taxon>
        <taxon>Spirochaetia</taxon>
        <taxon>Spirochaetales</taxon>
        <taxon>Spirochaetaceae</taxon>
        <taxon>Spirochaeta</taxon>
    </lineage>
</organism>
<keyword evidence="9 14" id="KW-1133">Transmembrane helix</keyword>
<dbReference type="PROSITE" id="PS51094">
    <property type="entry name" value="PTS_EIIA_TYPE_2"/>
    <property type="match status" value="1"/>
</dbReference>
<accession>A0A098QS56</accession>
<feature type="domain" description="PTS EIIA type-2" evidence="16">
    <location>
        <begin position="598"/>
        <end position="742"/>
    </location>
</feature>
<keyword evidence="5" id="KW-0762">Sugar transport</keyword>
<dbReference type="GO" id="GO:0006814">
    <property type="term" value="P:sodium ion transport"/>
    <property type="evidence" value="ECO:0007669"/>
    <property type="project" value="UniProtKB-KW"/>
</dbReference>
<feature type="signal peptide" evidence="15">
    <location>
        <begin position="1"/>
        <end position="26"/>
    </location>
</feature>
<feature type="chain" id="PRO_5001938549" description="PTS EIIA type-2 domain-containing protein" evidence="15">
    <location>
        <begin position="27"/>
        <end position="749"/>
    </location>
</feature>
<dbReference type="PANTHER" id="PTHR43562">
    <property type="entry name" value="NAPA-TYPE SODIUM/HYDROGEN ANTIPORTER"/>
    <property type="match status" value="1"/>
</dbReference>
<evidence type="ECO:0000256" key="7">
    <source>
        <dbReference type="ARBA" id="ARBA00022683"/>
    </source>
</evidence>
<dbReference type="InterPro" id="IPR016152">
    <property type="entry name" value="PTrfase/Anion_transptr"/>
</dbReference>
<keyword evidence="2" id="KW-0813">Transport</keyword>
<dbReference type="SUPFAM" id="SSF55804">
    <property type="entry name" value="Phoshotransferase/anion transport protein"/>
    <property type="match status" value="1"/>
</dbReference>
<dbReference type="eggNOG" id="COG0475">
    <property type="taxonomic scope" value="Bacteria"/>
</dbReference>
<dbReference type="Gene3D" id="3.40.930.10">
    <property type="entry name" value="Mannitol-specific EII, Chain A"/>
    <property type="match status" value="1"/>
</dbReference>
<dbReference type="OrthoDB" id="9793589at2"/>
<evidence type="ECO:0000256" key="13">
    <source>
        <dbReference type="ARBA" id="ARBA00023201"/>
    </source>
</evidence>
<evidence type="ECO:0000256" key="10">
    <source>
        <dbReference type="ARBA" id="ARBA00023053"/>
    </source>
</evidence>
<keyword evidence="12 14" id="KW-0472">Membrane</keyword>
<feature type="transmembrane region" description="Helical" evidence="14">
    <location>
        <begin position="350"/>
        <end position="368"/>
    </location>
</feature>